<keyword evidence="5" id="KW-1185">Reference proteome</keyword>
<dbReference type="PROSITE" id="PS50068">
    <property type="entry name" value="LDLRA_2"/>
    <property type="match status" value="1"/>
</dbReference>
<gene>
    <name evidence="4" type="ORF">J437_LFUL001043</name>
</gene>
<reference evidence="4" key="1">
    <citation type="submission" date="2013-04" db="EMBL/GenBank/DDBJ databases">
        <authorList>
            <person name="Qu J."/>
            <person name="Murali S.C."/>
            <person name="Bandaranaike D."/>
            <person name="Bellair M."/>
            <person name="Blankenburg K."/>
            <person name="Chao H."/>
            <person name="Dinh H."/>
            <person name="Doddapaneni H."/>
            <person name="Downs B."/>
            <person name="Dugan-Rocha S."/>
            <person name="Elkadiri S."/>
            <person name="Gnanaolivu R.D."/>
            <person name="Hernandez B."/>
            <person name="Javaid M."/>
            <person name="Jayaseelan J.C."/>
            <person name="Lee S."/>
            <person name="Li M."/>
            <person name="Ming W."/>
            <person name="Munidasa M."/>
            <person name="Muniz J."/>
            <person name="Nguyen L."/>
            <person name="Ongeri F."/>
            <person name="Osuji N."/>
            <person name="Pu L.-L."/>
            <person name="Puazo M."/>
            <person name="Qu C."/>
            <person name="Quiroz J."/>
            <person name="Raj R."/>
            <person name="Weissenberger G."/>
            <person name="Xin Y."/>
            <person name="Zou X."/>
            <person name="Han Y."/>
            <person name="Richards S."/>
            <person name="Worley K."/>
            <person name="Muzny D."/>
            <person name="Gibbs R."/>
        </authorList>
    </citation>
    <scope>NUCLEOTIDE SEQUENCE</scope>
    <source>
        <strain evidence="4">Sampled in the wild</strain>
    </source>
</reference>
<comment type="caution">
    <text evidence="2">Lacks conserved residue(s) required for the propagation of feature annotation.</text>
</comment>
<dbReference type="Pfam" id="PF00057">
    <property type="entry name" value="Ldl_recept_a"/>
    <property type="match status" value="1"/>
</dbReference>
<evidence type="ECO:0000256" key="3">
    <source>
        <dbReference type="SAM" id="MobiDB-lite"/>
    </source>
</evidence>
<dbReference type="InterPro" id="IPR002172">
    <property type="entry name" value="LDrepeatLR_classA_rpt"/>
</dbReference>
<evidence type="ECO:0000313" key="5">
    <source>
        <dbReference type="Proteomes" id="UP000792457"/>
    </source>
</evidence>
<dbReference type="EMBL" id="KZ308731">
    <property type="protein sequence ID" value="KAG8233632.1"/>
    <property type="molecule type" value="Genomic_DNA"/>
</dbReference>
<evidence type="ECO:0000256" key="1">
    <source>
        <dbReference type="ARBA" id="ARBA00023157"/>
    </source>
</evidence>
<evidence type="ECO:0000313" key="4">
    <source>
        <dbReference type="EMBL" id="KAG8233632.1"/>
    </source>
</evidence>
<dbReference type="SUPFAM" id="SSF57424">
    <property type="entry name" value="LDL receptor-like module"/>
    <property type="match status" value="1"/>
</dbReference>
<comment type="caution">
    <text evidence="4">The sequence shown here is derived from an EMBL/GenBank/DDBJ whole genome shotgun (WGS) entry which is preliminary data.</text>
</comment>
<feature type="region of interest" description="Disordered" evidence="3">
    <location>
        <begin position="41"/>
        <end position="75"/>
    </location>
</feature>
<organism evidence="4 5">
    <name type="scientific">Ladona fulva</name>
    <name type="common">Scarce chaser dragonfly</name>
    <name type="synonym">Libellula fulva</name>
    <dbReference type="NCBI Taxonomy" id="123851"/>
    <lineage>
        <taxon>Eukaryota</taxon>
        <taxon>Metazoa</taxon>
        <taxon>Ecdysozoa</taxon>
        <taxon>Arthropoda</taxon>
        <taxon>Hexapoda</taxon>
        <taxon>Insecta</taxon>
        <taxon>Pterygota</taxon>
        <taxon>Palaeoptera</taxon>
        <taxon>Odonata</taxon>
        <taxon>Epiprocta</taxon>
        <taxon>Anisoptera</taxon>
        <taxon>Libelluloidea</taxon>
        <taxon>Libellulidae</taxon>
        <taxon>Ladona</taxon>
    </lineage>
</organism>
<dbReference type="Gene3D" id="4.10.400.10">
    <property type="entry name" value="Low-density Lipoprotein Receptor"/>
    <property type="match status" value="1"/>
</dbReference>
<name>A0A8K0P5A8_LADFU</name>
<feature type="compositionally biased region" description="Basic and acidic residues" evidence="3">
    <location>
        <begin position="56"/>
        <end position="75"/>
    </location>
</feature>
<accession>A0A8K0P5A8</accession>
<protein>
    <submittedName>
        <fullName evidence="4">Uncharacterized protein</fullName>
    </submittedName>
</protein>
<feature type="disulfide bond" evidence="2">
    <location>
        <begin position="26"/>
        <end position="44"/>
    </location>
</feature>
<dbReference type="SMART" id="SM00192">
    <property type="entry name" value="LDLa"/>
    <property type="match status" value="1"/>
</dbReference>
<dbReference type="AlphaFoldDB" id="A0A8K0P5A8"/>
<dbReference type="InterPro" id="IPR036055">
    <property type="entry name" value="LDL_receptor-like_sf"/>
</dbReference>
<proteinExistence type="predicted"/>
<sequence length="75" mass="8733">MRAFKEQERCLTSTEKTECPSMKFQCSNGQCISMSWRCDQENDCDDQNEEAGIPSSDERDCGKYCSSSEKKKYFY</sequence>
<dbReference type="Proteomes" id="UP000792457">
    <property type="component" value="Unassembled WGS sequence"/>
</dbReference>
<keyword evidence="1 2" id="KW-1015">Disulfide bond</keyword>
<dbReference type="CDD" id="cd00112">
    <property type="entry name" value="LDLa"/>
    <property type="match status" value="1"/>
</dbReference>
<feature type="disulfide bond" evidence="2">
    <location>
        <begin position="19"/>
        <end position="31"/>
    </location>
</feature>
<evidence type="ECO:0000256" key="2">
    <source>
        <dbReference type="PROSITE-ProRule" id="PRU00124"/>
    </source>
</evidence>
<reference evidence="4" key="2">
    <citation type="submission" date="2017-10" db="EMBL/GenBank/DDBJ databases">
        <title>Ladona fulva Genome sequencing and assembly.</title>
        <authorList>
            <person name="Murali S."/>
            <person name="Richards S."/>
            <person name="Bandaranaike D."/>
            <person name="Bellair M."/>
            <person name="Blankenburg K."/>
            <person name="Chao H."/>
            <person name="Dinh H."/>
            <person name="Doddapaneni H."/>
            <person name="Dugan-Rocha S."/>
            <person name="Elkadiri S."/>
            <person name="Gnanaolivu R."/>
            <person name="Hernandez B."/>
            <person name="Skinner E."/>
            <person name="Javaid M."/>
            <person name="Lee S."/>
            <person name="Li M."/>
            <person name="Ming W."/>
            <person name="Munidasa M."/>
            <person name="Muniz J."/>
            <person name="Nguyen L."/>
            <person name="Hughes D."/>
            <person name="Osuji N."/>
            <person name="Pu L.-L."/>
            <person name="Puazo M."/>
            <person name="Qu C."/>
            <person name="Quiroz J."/>
            <person name="Raj R."/>
            <person name="Weissenberger G."/>
            <person name="Xin Y."/>
            <person name="Zou X."/>
            <person name="Han Y."/>
            <person name="Worley K."/>
            <person name="Muzny D."/>
            <person name="Gibbs R."/>
        </authorList>
    </citation>
    <scope>NUCLEOTIDE SEQUENCE</scope>
    <source>
        <strain evidence="4">Sampled in the wild</strain>
    </source>
</reference>